<organism evidence="1 2">
    <name type="scientific">Daphnia magna</name>
    <dbReference type="NCBI Taxonomy" id="35525"/>
    <lineage>
        <taxon>Eukaryota</taxon>
        <taxon>Metazoa</taxon>
        <taxon>Ecdysozoa</taxon>
        <taxon>Arthropoda</taxon>
        <taxon>Crustacea</taxon>
        <taxon>Branchiopoda</taxon>
        <taxon>Diplostraca</taxon>
        <taxon>Cladocera</taxon>
        <taxon>Anomopoda</taxon>
        <taxon>Daphniidae</taxon>
        <taxon>Daphnia</taxon>
    </lineage>
</organism>
<dbReference type="Proteomes" id="UP001234178">
    <property type="component" value="Unassembled WGS sequence"/>
</dbReference>
<accession>A0ABQ9YW69</accession>
<protein>
    <submittedName>
        <fullName evidence="1">Uncharacterized protein</fullName>
    </submittedName>
</protein>
<keyword evidence="2" id="KW-1185">Reference proteome</keyword>
<sequence>MTKEAGTFLVCDTTTRWTKETTLTNNAQPSHRNHLAAWKKKTKATPKAHDEIKITHNLDKSRRYNRLGLKFVKTPALDGSPVL</sequence>
<comment type="caution">
    <text evidence="1">The sequence shown here is derived from an EMBL/GenBank/DDBJ whole genome shotgun (WGS) entry which is preliminary data.</text>
</comment>
<proteinExistence type="predicted"/>
<gene>
    <name evidence="1" type="ORF">OUZ56_006620</name>
</gene>
<name>A0ABQ9YW69_9CRUS</name>
<evidence type="ECO:0000313" key="2">
    <source>
        <dbReference type="Proteomes" id="UP001234178"/>
    </source>
</evidence>
<reference evidence="1 2" key="1">
    <citation type="journal article" date="2023" name="Nucleic Acids Res.">
        <title>The hologenome of Daphnia magna reveals possible DNA methylation and microbiome-mediated evolution of the host genome.</title>
        <authorList>
            <person name="Chaturvedi A."/>
            <person name="Li X."/>
            <person name="Dhandapani V."/>
            <person name="Marshall H."/>
            <person name="Kissane S."/>
            <person name="Cuenca-Cambronero M."/>
            <person name="Asole G."/>
            <person name="Calvet F."/>
            <person name="Ruiz-Romero M."/>
            <person name="Marangio P."/>
            <person name="Guigo R."/>
            <person name="Rago D."/>
            <person name="Mirbahai L."/>
            <person name="Eastwood N."/>
            <person name="Colbourne J.K."/>
            <person name="Zhou J."/>
            <person name="Mallon E."/>
            <person name="Orsini L."/>
        </authorList>
    </citation>
    <scope>NUCLEOTIDE SEQUENCE [LARGE SCALE GENOMIC DNA]</scope>
    <source>
        <strain evidence="1">LRV0_1</strain>
    </source>
</reference>
<evidence type="ECO:0000313" key="1">
    <source>
        <dbReference type="EMBL" id="KAK4004892.1"/>
    </source>
</evidence>
<dbReference type="EMBL" id="JAOYFB010000001">
    <property type="protein sequence ID" value="KAK4004892.1"/>
    <property type="molecule type" value="Genomic_DNA"/>
</dbReference>